<dbReference type="PANTHER" id="PTHR14344">
    <property type="entry name" value="WD REPEAT PROTEIN"/>
    <property type="match status" value="1"/>
</dbReference>
<dbReference type="Proteomes" id="UP000761534">
    <property type="component" value="Unassembled WGS sequence"/>
</dbReference>
<feature type="repeat" description="WD" evidence="7">
    <location>
        <begin position="97"/>
        <end position="138"/>
    </location>
</feature>
<dbReference type="InterPro" id="IPR036322">
    <property type="entry name" value="WD40_repeat_dom_sf"/>
</dbReference>
<evidence type="ECO:0000256" key="4">
    <source>
        <dbReference type="ARBA" id="ARBA00022694"/>
    </source>
</evidence>
<dbReference type="InterPro" id="IPR015943">
    <property type="entry name" value="WD40/YVTN_repeat-like_dom_sf"/>
</dbReference>
<comment type="caution">
    <text evidence="8">The sequence shown here is derived from an EMBL/GenBank/DDBJ whole genome shotgun (WGS) entry which is preliminary data.</text>
</comment>
<dbReference type="Pfam" id="PF00400">
    <property type="entry name" value="WD40"/>
    <property type="match status" value="3"/>
</dbReference>
<dbReference type="EMBL" id="SWFS01000122">
    <property type="protein sequence ID" value="KAA8916127.1"/>
    <property type="molecule type" value="Genomic_DNA"/>
</dbReference>
<dbReference type="PROSITE" id="PS50294">
    <property type="entry name" value="WD_REPEATS_REGION"/>
    <property type="match status" value="1"/>
</dbReference>
<dbReference type="PROSITE" id="PS50082">
    <property type="entry name" value="WD_REPEATS_2"/>
    <property type="match status" value="2"/>
</dbReference>
<evidence type="ECO:0000256" key="1">
    <source>
        <dbReference type="ARBA" id="ARBA00004496"/>
    </source>
</evidence>
<keyword evidence="4" id="KW-0819">tRNA processing</keyword>
<dbReference type="InterPro" id="IPR051973">
    <property type="entry name" value="tRNA_Anticodon_Mtase-Reg"/>
</dbReference>
<evidence type="ECO:0000256" key="7">
    <source>
        <dbReference type="PROSITE-ProRule" id="PRU00221"/>
    </source>
</evidence>
<evidence type="ECO:0000313" key="9">
    <source>
        <dbReference type="Proteomes" id="UP000761534"/>
    </source>
</evidence>
<dbReference type="InterPro" id="IPR001680">
    <property type="entry name" value="WD40_rpt"/>
</dbReference>
<dbReference type="InterPro" id="IPR020472">
    <property type="entry name" value="WD40_PAC1"/>
</dbReference>
<proteinExistence type="inferred from homology"/>
<evidence type="ECO:0000256" key="2">
    <source>
        <dbReference type="ARBA" id="ARBA00022490"/>
    </source>
</evidence>
<evidence type="ECO:0000256" key="3">
    <source>
        <dbReference type="ARBA" id="ARBA00022574"/>
    </source>
</evidence>
<dbReference type="SUPFAM" id="SSF50998">
    <property type="entry name" value="Quinoprotein alcohol dehydrogenase-like"/>
    <property type="match status" value="1"/>
</dbReference>
<dbReference type="PROSITE" id="PS00678">
    <property type="entry name" value="WD_REPEATS_1"/>
    <property type="match status" value="1"/>
</dbReference>
<dbReference type="InterPro" id="IPR019775">
    <property type="entry name" value="WD40_repeat_CS"/>
</dbReference>
<dbReference type="PRINTS" id="PR00320">
    <property type="entry name" value="GPROTEINBRPT"/>
</dbReference>
<dbReference type="GO" id="GO:0030488">
    <property type="term" value="P:tRNA methylation"/>
    <property type="evidence" value="ECO:0007669"/>
    <property type="project" value="TreeGrafter"/>
</dbReference>
<comment type="subcellular location">
    <subcellularLocation>
        <location evidence="1">Cytoplasm</location>
    </subcellularLocation>
</comment>
<name>A0A642V973_9ASCO</name>
<dbReference type="AlphaFoldDB" id="A0A642V973"/>
<reference evidence="8" key="1">
    <citation type="journal article" date="2019" name="G3 (Bethesda)">
        <title>Genome Assemblies of Two Rare Opportunistic Yeast Pathogens: Diutina rugosa (syn. Candida rugosa) and Trichomonascus ciferrii (syn. Candida ciferrii).</title>
        <authorList>
            <person name="Mixao V."/>
            <person name="Saus E."/>
            <person name="Hansen A.P."/>
            <person name="Lass-Florl C."/>
            <person name="Gabaldon T."/>
        </authorList>
    </citation>
    <scope>NUCLEOTIDE SEQUENCE</scope>
    <source>
        <strain evidence="8">CBS 4856</strain>
    </source>
</reference>
<gene>
    <name evidence="8" type="ORF">TRICI_001711</name>
</gene>
<comment type="similarity">
    <text evidence="6">Belongs to the WD repeat WDR6 family.</text>
</comment>
<feature type="repeat" description="WD" evidence="7">
    <location>
        <begin position="198"/>
        <end position="224"/>
    </location>
</feature>
<keyword evidence="2" id="KW-0963">Cytoplasm</keyword>
<dbReference type="PANTHER" id="PTHR14344:SF3">
    <property type="entry name" value="WD REPEAT-CONTAINING PROTEIN 6"/>
    <property type="match status" value="1"/>
</dbReference>
<evidence type="ECO:0000313" key="8">
    <source>
        <dbReference type="EMBL" id="KAA8916127.1"/>
    </source>
</evidence>
<dbReference type="VEuPathDB" id="FungiDB:TRICI_001711"/>
<dbReference type="GO" id="GO:0005737">
    <property type="term" value="C:cytoplasm"/>
    <property type="evidence" value="ECO:0007669"/>
    <property type="project" value="UniProtKB-SubCell"/>
</dbReference>
<dbReference type="Gene3D" id="2.130.10.10">
    <property type="entry name" value="YVTN repeat-like/Quinoprotein amine dehydrogenase"/>
    <property type="match status" value="3"/>
</dbReference>
<protein>
    <recommendedName>
        <fullName evidence="10">Anaphase-promoting complex subunit 4 WD40 domain-containing protein</fullName>
    </recommendedName>
</protein>
<evidence type="ECO:0000256" key="5">
    <source>
        <dbReference type="ARBA" id="ARBA00022737"/>
    </source>
</evidence>
<evidence type="ECO:0000256" key="6">
    <source>
        <dbReference type="ARBA" id="ARBA00038255"/>
    </source>
</evidence>
<evidence type="ECO:0008006" key="10">
    <source>
        <dbReference type="Google" id="ProtNLM"/>
    </source>
</evidence>
<dbReference type="InterPro" id="IPR011047">
    <property type="entry name" value="Quinoprotein_ADH-like_sf"/>
</dbReference>
<organism evidence="8 9">
    <name type="scientific">Trichomonascus ciferrii</name>
    <dbReference type="NCBI Taxonomy" id="44093"/>
    <lineage>
        <taxon>Eukaryota</taxon>
        <taxon>Fungi</taxon>
        <taxon>Dikarya</taxon>
        <taxon>Ascomycota</taxon>
        <taxon>Saccharomycotina</taxon>
        <taxon>Dipodascomycetes</taxon>
        <taxon>Dipodascales</taxon>
        <taxon>Trichomonascaceae</taxon>
        <taxon>Trichomonascus</taxon>
        <taxon>Trichomonascus ciferrii complex</taxon>
    </lineage>
</organism>
<dbReference type="SUPFAM" id="SSF50978">
    <property type="entry name" value="WD40 repeat-like"/>
    <property type="match status" value="2"/>
</dbReference>
<dbReference type="SMART" id="SM00320">
    <property type="entry name" value="WD40"/>
    <property type="match status" value="8"/>
</dbReference>
<accession>A0A642V973</accession>
<sequence length="908" mass="100750">MTEEIRPKRLYDWITYAEFALENANDVFVYIQTAHNTILSVSKGLCVVGSSACEEQSILYSGTILPQPEGDALIAAGTVLGGVVIWRLSNKALSHNFTHHEGSIFGVRFSEDGRYLVSCSDDRSIRLWCLETGKEIAVGWGHLARIWDLHFIGNDTIVSVSEDCTAKVWGVQNAKLVCTQTFEGHLGRNAWAGSINYDEQVLATGGSDGRVRLWDLKQLDSIDQSRLTWYLTDVTDNVFKNEAFKEYVYVGNSLLVATSSGRAFVLKNKTDWTELSDLKLDVYSSLTGWEEDGLVCTCTRDGIVNILDLENFNQVQTARLHFGGKVSRVLPFKVESRCFFLAATQNPNDPFIIRCVGEEYDIHLQPPKTFPVTSVFYDPKFGLVILGSRHGAVAAYKVDFTRSTEDRIEPVFCYRRVMSEDAVTSIVDLNGKGTLHLTSRMGHYASVRLVDRPYGLFMEKLTVSKIQQGTIEGCKIVNGRLLFYGFRNLLFFVWNETDQYEILNEKCGGAHRNWYIDVGGSDERDIQLIYTKAGKIIMLNSQNPGKFSGTLLERGTHGREIRDVSISPSSYDGFRVLATASEDTCVKLGTLSATGEVNYHCTLRQHVSGIQSGKFTPDGRFYLSSGAMEEFIVWKVDVVDDKVYSYSFATIPSSTDVPDLRIMDFDLVPLGGNDKYLLATVYSDSTIKIWVMDLMASKNQFELLSTGSYRTCCLLNCDILMSASNCFLAVSSTDGHLAIWNITAILGSNQIDIVSGELQPKATSYTLVAFPNYIERLQIHQSSVKSSIYLRSADNTLLHVSGGDDNALWVSSIQFEGPIVSTKKVSSIGNAHSATIVGITKVSENDFVTTSVDQNVKKWAIDTNNDISLVESKYTTVADTGPIDSTQFNNSTVILFAGSGLSAWKIET</sequence>
<dbReference type="OrthoDB" id="66881at2759"/>
<keyword evidence="5" id="KW-0677">Repeat</keyword>
<keyword evidence="3 7" id="KW-0853">WD repeat</keyword>
<keyword evidence="9" id="KW-1185">Reference proteome</keyword>